<gene>
    <name evidence="1" type="ordered locus">Nmul_A0619</name>
</gene>
<organism evidence="1 2">
    <name type="scientific">Nitrosospira multiformis (strain ATCC 25196 / NCIMB 11849 / C 71)</name>
    <dbReference type="NCBI Taxonomy" id="323848"/>
    <lineage>
        <taxon>Bacteria</taxon>
        <taxon>Pseudomonadati</taxon>
        <taxon>Pseudomonadota</taxon>
        <taxon>Betaproteobacteria</taxon>
        <taxon>Nitrosomonadales</taxon>
        <taxon>Nitrosomonadaceae</taxon>
        <taxon>Nitrosospira</taxon>
    </lineage>
</organism>
<proteinExistence type="predicted"/>
<accession>Q2YBE5</accession>
<protein>
    <submittedName>
        <fullName evidence="1">Uncharacterized protein</fullName>
    </submittedName>
</protein>
<reference evidence="1 2" key="2">
    <citation type="journal article" date="2008" name="Appl. Environ. Microbiol.">
        <title>Complete genome sequence of Nitrosospira multiformis, an ammonia-oxidizing bacterium from the soil environment.</title>
        <authorList>
            <person name="Norton J.M."/>
            <person name="Klotz M.G."/>
            <person name="Stein L.Y."/>
            <person name="Arp D.J."/>
            <person name="Bottomley P.J."/>
            <person name="Chain P.S."/>
            <person name="Hauser L.J."/>
            <person name="Land M.L."/>
            <person name="Larimer F.W."/>
            <person name="Shin M.W."/>
            <person name="Starkenburg S.R."/>
        </authorList>
    </citation>
    <scope>NUCLEOTIDE SEQUENCE [LARGE SCALE GENOMIC DNA]</scope>
    <source>
        <strain evidence="2">ATCC 25196 / NCIMB 11849 / C 71</strain>
    </source>
</reference>
<name>Q2YBE5_NITMU</name>
<reference evidence="2" key="1">
    <citation type="submission" date="2005-08" db="EMBL/GenBank/DDBJ databases">
        <title>Complete sequence of chromosome 1 of Nitrosospira multiformis ATCC 25196.</title>
        <authorList>
            <person name="Copeland A."/>
            <person name="Lucas S."/>
            <person name="Lapidus A."/>
            <person name="Barry K."/>
            <person name="Detter J.C."/>
            <person name="Glavina T."/>
            <person name="Hammon N."/>
            <person name="Israni S."/>
            <person name="Pitluck S."/>
            <person name="Chain P."/>
            <person name="Malfatti S."/>
            <person name="Shin M."/>
            <person name="Vergez L."/>
            <person name="Schmutz J."/>
            <person name="Larimer F."/>
            <person name="Land M."/>
            <person name="Hauser L."/>
            <person name="Kyrpides N."/>
            <person name="Lykidis A."/>
            <person name="Richardson P."/>
        </authorList>
    </citation>
    <scope>NUCLEOTIDE SEQUENCE [LARGE SCALE GENOMIC DNA]</scope>
    <source>
        <strain evidence="2">ATCC 25196 / NCIMB 11849 / C 71</strain>
    </source>
</reference>
<evidence type="ECO:0000313" key="2">
    <source>
        <dbReference type="Proteomes" id="UP000002718"/>
    </source>
</evidence>
<dbReference type="KEGG" id="nmu:Nmul_A0619"/>
<dbReference type="HOGENOM" id="CLU_1223686_0_0_4"/>
<dbReference type="AlphaFoldDB" id="Q2YBE5"/>
<dbReference type="EMBL" id="CP000103">
    <property type="protein sequence ID" value="ABB73926.1"/>
    <property type="molecule type" value="Genomic_DNA"/>
</dbReference>
<keyword evidence="2" id="KW-1185">Reference proteome</keyword>
<sequence>MQSTILKFPIRDIHLSTAQRTIGEVHMNTHSDSAAQTDPRRSYLTFQDILETVSHEPGQGHLLEQIEKIVRVQQRERLYGILSQISEDQLLPVQVLLERDLPQRGKCNSAYNRFRIPSWKRYDDIYWQSLIDYTILALRTFKEIDFCAIRGKLVLHYFDIPGGTSRVQDVIRRLVWLIDNDHLSVDFTRSRWMESWSHTVASMSREEIFTAASIVEVAPKLLLSGE</sequence>
<dbReference type="Proteomes" id="UP000002718">
    <property type="component" value="Chromosome"/>
</dbReference>
<evidence type="ECO:0000313" key="1">
    <source>
        <dbReference type="EMBL" id="ABB73926.1"/>
    </source>
</evidence>